<feature type="site" description="Lowers pKa of active site Tyr" evidence="6">
    <location>
        <position position="103"/>
    </location>
</feature>
<dbReference type="InterPro" id="IPR023210">
    <property type="entry name" value="NADP_OxRdtase_dom"/>
</dbReference>
<evidence type="ECO:0000313" key="9">
    <source>
        <dbReference type="Proteomes" id="UP000199537"/>
    </source>
</evidence>
<evidence type="ECO:0000259" key="7">
    <source>
        <dbReference type="Pfam" id="PF00248"/>
    </source>
</evidence>
<dbReference type="PANTHER" id="PTHR43827">
    <property type="entry name" value="2,5-DIKETO-D-GLUCONIC ACID REDUCTASE"/>
    <property type="match status" value="1"/>
</dbReference>
<dbReference type="PROSITE" id="PS00062">
    <property type="entry name" value="ALDOKETO_REDUCTASE_2"/>
    <property type="match status" value="1"/>
</dbReference>
<evidence type="ECO:0000256" key="1">
    <source>
        <dbReference type="ARBA" id="ARBA00007905"/>
    </source>
</evidence>
<sequence length="312" mass="36417">MGKEIRNVYTCIKIRLRNFASGNSSNTGQMEMITLNNGVKMPILGFGVFQISDLEVCERSVLHALQTGYRLIDTAAAYMNEEAVGRAIRKSGVPREELFITTKLWIQDAGYEKAKLAFRRSLKKLQLDYLDLYLIHQPFNDVYGAWRAMEELYREGKIRAIGVSNFLPDRLMDLICYNDITPAVNQVETHPFHQQVENQRFMESLRVQIESWAPFAEGKNQIFENPVLVSIARKHQKSVAQVILRWLIQRRVVVIPKSVHPERIEENFRVFDFTLDEEDMQAIRQLDTHQSLFLDHRDPERVKWFSTLKFPL</sequence>
<feature type="binding site" evidence="5">
    <location>
        <position position="136"/>
    </location>
    <ligand>
        <name>substrate</name>
    </ligand>
</feature>
<gene>
    <name evidence="8" type="ORF">SAMN05660895_1161</name>
</gene>
<dbReference type="Pfam" id="PF00248">
    <property type="entry name" value="Aldo_ket_red"/>
    <property type="match status" value="1"/>
</dbReference>
<evidence type="ECO:0000256" key="6">
    <source>
        <dbReference type="PIRSR" id="PIRSR000097-3"/>
    </source>
</evidence>
<proteinExistence type="inferred from homology"/>
<dbReference type="PANTHER" id="PTHR43827:SF3">
    <property type="entry name" value="NADP-DEPENDENT OXIDOREDUCTASE DOMAIN-CONTAINING PROTEIN"/>
    <property type="match status" value="1"/>
</dbReference>
<keyword evidence="9" id="KW-1185">Reference proteome</keyword>
<accession>A0A1I7NAX6</accession>
<dbReference type="InterPro" id="IPR020471">
    <property type="entry name" value="AKR"/>
</dbReference>
<comment type="similarity">
    <text evidence="1">Belongs to the aldo/keto reductase family.</text>
</comment>
<protein>
    <submittedName>
        <fullName evidence="8">Aldo/keto reductase</fullName>
    </submittedName>
</protein>
<dbReference type="CDD" id="cd19133">
    <property type="entry name" value="AKR_AKR5F1"/>
    <property type="match status" value="1"/>
</dbReference>
<dbReference type="PIRSF" id="PIRSF000097">
    <property type="entry name" value="AKR"/>
    <property type="match status" value="1"/>
</dbReference>
<dbReference type="Proteomes" id="UP000199537">
    <property type="component" value="Unassembled WGS sequence"/>
</dbReference>
<dbReference type="STRING" id="1393122.SAMN05660895_1161"/>
<dbReference type="GO" id="GO:0016616">
    <property type="term" value="F:oxidoreductase activity, acting on the CH-OH group of donors, NAD or NADP as acceptor"/>
    <property type="evidence" value="ECO:0007669"/>
    <property type="project" value="UniProtKB-ARBA"/>
</dbReference>
<feature type="domain" description="NADP-dependent oxidoreductase" evidence="7">
    <location>
        <begin position="59"/>
        <end position="287"/>
    </location>
</feature>
<dbReference type="FunFam" id="3.20.20.100:FF:000015">
    <property type="entry name" value="Oxidoreductase, aldo/keto reductase family"/>
    <property type="match status" value="1"/>
</dbReference>
<dbReference type="InterPro" id="IPR036812">
    <property type="entry name" value="NAD(P)_OxRdtase_dom_sf"/>
</dbReference>
<dbReference type="InterPro" id="IPR018170">
    <property type="entry name" value="Aldo/ket_reductase_CS"/>
</dbReference>
<organism evidence="8 9">
    <name type="scientific">Thermoflavifilum thermophilum</name>
    <dbReference type="NCBI Taxonomy" id="1393122"/>
    <lineage>
        <taxon>Bacteria</taxon>
        <taxon>Pseudomonadati</taxon>
        <taxon>Bacteroidota</taxon>
        <taxon>Chitinophagia</taxon>
        <taxon>Chitinophagales</taxon>
        <taxon>Chitinophagaceae</taxon>
        <taxon>Thermoflavifilum</taxon>
    </lineage>
</organism>
<evidence type="ECO:0000256" key="4">
    <source>
        <dbReference type="PIRSR" id="PIRSR000097-1"/>
    </source>
</evidence>
<dbReference type="Gene3D" id="3.20.20.100">
    <property type="entry name" value="NADP-dependent oxidoreductase domain"/>
    <property type="match status" value="1"/>
</dbReference>
<dbReference type="EMBL" id="FPCJ01000001">
    <property type="protein sequence ID" value="SFV31733.1"/>
    <property type="molecule type" value="Genomic_DNA"/>
</dbReference>
<dbReference type="AlphaFoldDB" id="A0A1I7NAX6"/>
<reference evidence="9" key="1">
    <citation type="submission" date="2016-10" db="EMBL/GenBank/DDBJ databases">
        <authorList>
            <person name="Varghese N."/>
            <person name="Submissions S."/>
        </authorList>
    </citation>
    <scope>NUCLEOTIDE SEQUENCE [LARGE SCALE GENOMIC DNA]</scope>
    <source>
        <strain evidence="9">DSM 14807</strain>
    </source>
</reference>
<dbReference type="PRINTS" id="PR00069">
    <property type="entry name" value="ALDKETRDTASE"/>
</dbReference>
<keyword evidence="2" id="KW-0521">NADP</keyword>
<evidence type="ECO:0000313" key="8">
    <source>
        <dbReference type="EMBL" id="SFV31733.1"/>
    </source>
</evidence>
<evidence type="ECO:0000256" key="5">
    <source>
        <dbReference type="PIRSR" id="PIRSR000097-2"/>
    </source>
</evidence>
<feature type="active site" description="Proton donor" evidence="4">
    <location>
        <position position="78"/>
    </location>
</feature>
<evidence type="ECO:0000256" key="3">
    <source>
        <dbReference type="ARBA" id="ARBA00023002"/>
    </source>
</evidence>
<keyword evidence="3" id="KW-0560">Oxidoreductase</keyword>
<dbReference type="SUPFAM" id="SSF51430">
    <property type="entry name" value="NAD(P)-linked oxidoreductase"/>
    <property type="match status" value="1"/>
</dbReference>
<evidence type="ECO:0000256" key="2">
    <source>
        <dbReference type="ARBA" id="ARBA00022857"/>
    </source>
</evidence>
<dbReference type="PROSITE" id="PS00798">
    <property type="entry name" value="ALDOKETO_REDUCTASE_1"/>
    <property type="match status" value="1"/>
</dbReference>
<name>A0A1I7NAX6_9BACT</name>